<accession>A0A438ICR9</accession>
<evidence type="ECO:0000313" key="2">
    <source>
        <dbReference type="Proteomes" id="UP000288805"/>
    </source>
</evidence>
<dbReference type="Proteomes" id="UP000288805">
    <property type="component" value="Unassembled WGS sequence"/>
</dbReference>
<comment type="caution">
    <text evidence="1">The sequence shown here is derived from an EMBL/GenBank/DDBJ whole genome shotgun (WGS) entry which is preliminary data.</text>
</comment>
<dbReference type="PANTHER" id="PTHR37610:SF47">
    <property type="entry name" value="RETROTRANSPOSON COPIA-LIKE N-TERMINAL DOMAIN-CONTAINING PROTEIN"/>
    <property type="match status" value="1"/>
</dbReference>
<dbReference type="PANTHER" id="PTHR37610">
    <property type="entry name" value="CCHC-TYPE DOMAIN-CONTAINING PROTEIN"/>
    <property type="match status" value="1"/>
</dbReference>
<dbReference type="AlphaFoldDB" id="A0A438ICR9"/>
<proteinExistence type="predicted"/>
<dbReference type="EMBL" id="QGNW01000121">
    <property type="protein sequence ID" value="RVW94498.1"/>
    <property type="molecule type" value="Genomic_DNA"/>
</dbReference>
<organism evidence="1 2">
    <name type="scientific">Vitis vinifera</name>
    <name type="common">Grape</name>
    <dbReference type="NCBI Taxonomy" id="29760"/>
    <lineage>
        <taxon>Eukaryota</taxon>
        <taxon>Viridiplantae</taxon>
        <taxon>Streptophyta</taxon>
        <taxon>Embryophyta</taxon>
        <taxon>Tracheophyta</taxon>
        <taxon>Spermatophyta</taxon>
        <taxon>Magnoliopsida</taxon>
        <taxon>eudicotyledons</taxon>
        <taxon>Gunneridae</taxon>
        <taxon>Pentapetalae</taxon>
        <taxon>rosids</taxon>
        <taxon>Vitales</taxon>
        <taxon>Vitaceae</taxon>
        <taxon>Viteae</taxon>
        <taxon>Vitis</taxon>
    </lineage>
</organism>
<protein>
    <recommendedName>
        <fullName evidence="3">Retrotransposon Copia-like N-terminal domain-containing protein</fullName>
    </recommendedName>
</protein>
<name>A0A438ICR9_VITVI</name>
<gene>
    <name evidence="1" type="ORF">CK203_035689</name>
</gene>
<sequence>MYIRGHGKIGYLTEDKKALALEESTYATWDLKNSMIMTWLINSIDEDISSNYMCYSTVNELWDNANQMYSDLGNQSQVYELTLKLGEIWQCDDMVTKYFNSLKRLWQDLNLFNDYEWKSTEDANHNKKVVEAHWIYNFFAGLNVELMRYEEGLLASLLFPRLVKLLQR</sequence>
<evidence type="ECO:0008006" key="3">
    <source>
        <dbReference type="Google" id="ProtNLM"/>
    </source>
</evidence>
<reference evidence="1 2" key="1">
    <citation type="journal article" date="2018" name="PLoS Genet.">
        <title>Population sequencing reveals clonal diversity and ancestral inbreeding in the grapevine cultivar Chardonnay.</title>
        <authorList>
            <person name="Roach M.J."/>
            <person name="Johnson D.L."/>
            <person name="Bohlmann J."/>
            <person name="van Vuuren H.J."/>
            <person name="Jones S.J."/>
            <person name="Pretorius I.S."/>
            <person name="Schmidt S.A."/>
            <person name="Borneman A.R."/>
        </authorList>
    </citation>
    <scope>NUCLEOTIDE SEQUENCE [LARGE SCALE GENOMIC DNA]</scope>
    <source>
        <strain evidence="2">cv. Chardonnay</strain>
        <tissue evidence="1">Leaf</tissue>
    </source>
</reference>
<evidence type="ECO:0000313" key="1">
    <source>
        <dbReference type="EMBL" id="RVW94498.1"/>
    </source>
</evidence>